<accession>A0A835G1C5</accession>
<organism evidence="3 4">
    <name type="scientific">Spodoptera exigua</name>
    <name type="common">Beet armyworm</name>
    <name type="synonym">Noctua fulgens</name>
    <dbReference type="NCBI Taxonomy" id="7107"/>
    <lineage>
        <taxon>Eukaryota</taxon>
        <taxon>Metazoa</taxon>
        <taxon>Ecdysozoa</taxon>
        <taxon>Arthropoda</taxon>
        <taxon>Hexapoda</taxon>
        <taxon>Insecta</taxon>
        <taxon>Pterygota</taxon>
        <taxon>Neoptera</taxon>
        <taxon>Endopterygota</taxon>
        <taxon>Lepidoptera</taxon>
        <taxon>Glossata</taxon>
        <taxon>Ditrysia</taxon>
        <taxon>Noctuoidea</taxon>
        <taxon>Noctuidae</taxon>
        <taxon>Amphipyrinae</taxon>
        <taxon>Spodoptera</taxon>
    </lineage>
</organism>
<dbReference type="InterPro" id="IPR048998">
    <property type="entry name" value="STPR"/>
</dbReference>
<gene>
    <name evidence="3" type="ORF">HW555_014427</name>
</gene>
<evidence type="ECO:0000259" key="2">
    <source>
        <dbReference type="Pfam" id="PF21107"/>
    </source>
</evidence>
<evidence type="ECO:0000313" key="3">
    <source>
        <dbReference type="EMBL" id="KAF9404275.1"/>
    </source>
</evidence>
<evidence type="ECO:0000313" key="4">
    <source>
        <dbReference type="Proteomes" id="UP000648187"/>
    </source>
</evidence>
<dbReference type="EMBL" id="JACKWZ010001028">
    <property type="protein sequence ID" value="KAF9404275.1"/>
    <property type="molecule type" value="Genomic_DNA"/>
</dbReference>
<name>A0A835G1C5_SPOEX</name>
<dbReference type="InterPro" id="IPR046700">
    <property type="entry name" value="DUF6570"/>
</dbReference>
<dbReference type="AlphaFoldDB" id="A0A835G1C5"/>
<keyword evidence="4" id="KW-1185">Reference proteome</keyword>
<feature type="domain" description="DUF6570" evidence="1">
    <location>
        <begin position="174"/>
        <end position="277"/>
    </location>
</feature>
<protein>
    <submittedName>
        <fullName evidence="3">Uncharacterized protein</fullName>
    </submittedName>
</protein>
<dbReference type="Pfam" id="PF21107">
    <property type="entry name" value="STPRs"/>
    <property type="match status" value="1"/>
</dbReference>
<dbReference type="Pfam" id="PF20209">
    <property type="entry name" value="DUF6570"/>
    <property type="match status" value="1"/>
</dbReference>
<proteinExistence type="predicted"/>
<evidence type="ECO:0000259" key="1">
    <source>
        <dbReference type="Pfam" id="PF20209"/>
    </source>
</evidence>
<comment type="caution">
    <text evidence="3">The sequence shown here is derived from an EMBL/GenBank/DDBJ whole genome shotgun (WGS) entry which is preliminary data.</text>
</comment>
<sequence>MNTVKEREERLLAMKNYTNLRLRQETLEQREFRYAKIKKRLANETSEQRAHRLGLIQNRLDNESPEQRAHRLDLIQNRLDNESPEQRAHRLYNESTRLYRLGIIHNRLANESAQEREKRLTTMRQSSQRQRSMIECIFINTINQYAEEPCTVCKKILYPKQKMFVHVALTTIKKRKVPSQAYWNNMEVISLPPELADLTDVEQRLLSRVVPFMKIIKLQNRFSQSWCRGQVILFAQDVVEAAEQLPLPLAQAGIVVLFETRDNLPNHKQFQVDIRKIKITFQGSCVNLNIAHDLSINGHFSRDQEGYPNLENGIASFFGNNYSHARGPKGHKGRTGGVSCCLRFENSRQIAALLRCNLKATGLPEYILNIYSITPVFVVESGGYTRIESQHSERNLNRDRRLILSTSMLYDIDENIPNLDRVIESDNRNLNEKSHRYS</sequence>
<feature type="domain" description="STPR" evidence="2">
    <location>
        <begin position="6"/>
        <end position="71"/>
    </location>
</feature>
<reference evidence="3" key="1">
    <citation type="submission" date="2020-08" db="EMBL/GenBank/DDBJ databases">
        <title>Spodoptera exigua strain:BAW_Kor-Di-RS1 Genome sequencing and assembly.</title>
        <authorList>
            <person name="Kim J."/>
            <person name="Nam H.Y."/>
            <person name="Kwon M."/>
            <person name="Choi J.H."/>
            <person name="Cho S.R."/>
            <person name="Kim G.-H."/>
        </authorList>
    </citation>
    <scope>NUCLEOTIDE SEQUENCE</scope>
    <source>
        <strain evidence="3">BAW_Kor-Di-RS1</strain>
        <tissue evidence="3">Whole-body</tissue>
    </source>
</reference>
<dbReference type="Proteomes" id="UP000648187">
    <property type="component" value="Unassembled WGS sequence"/>
</dbReference>